<proteinExistence type="predicted"/>
<dbReference type="Pfam" id="PF22513">
    <property type="entry name" value="FitA-like_RHH"/>
    <property type="match status" value="1"/>
</dbReference>
<dbReference type="SUPFAM" id="SSF47598">
    <property type="entry name" value="Ribbon-helix-helix"/>
    <property type="match status" value="1"/>
</dbReference>
<dbReference type="InterPro" id="IPR010985">
    <property type="entry name" value="Ribbon_hlx_hlx"/>
</dbReference>
<feature type="domain" description="Antitoxin FitA-like ribbon-helix-helix" evidence="1">
    <location>
        <begin position="2"/>
        <end position="34"/>
    </location>
</feature>
<name>A0A1V9AA51_SACPI</name>
<dbReference type="STRING" id="1962155.B1813_05545"/>
<organism evidence="2 3">
    <name type="scientific">Saccharomonospora piscinae</name>
    <dbReference type="NCBI Taxonomy" id="687388"/>
    <lineage>
        <taxon>Bacteria</taxon>
        <taxon>Bacillati</taxon>
        <taxon>Actinomycetota</taxon>
        <taxon>Actinomycetes</taxon>
        <taxon>Pseudonocardiales</taxon>
        <taxon>Pseudonocardiaceae</taxon>
        <taxon>Saccharomonospora</taxon>
    </lineage>
</organism>
<dbReference type="RefSeq" id="WP_081190889.1">
    <property type="nucleotide sequence ID" value="NZ_MWIH01000003.1"/>
</dbReference>
<comment type="caution">
    <text evidence="2">The sequence shown here is derived from an EMBL/GenBank/DDBJ whole genome shotgun (WGS) entry which is preliminary data.</text>
</comment>
<dbReference type="GO" id="GO:0006355">
    <property type="term" value="P:regulation of DNA-templated transcription"/>
    <property type="evidence" value="ECO:0007669"/>
    <property type="project" value="InterPro"/>
</dbReference>
<dbReference type="Proteomes" id="UP000192591">
    <property type="component" value="Unassembled WGS sequence"/>
</dbReference>
<evidence type="ECO:0000313" key="3">
    <source>
        <dbReference type="Proteomes" id="UP000192591"/>
    </source>
</evidence>
<sequence>MATIQIRNLREDDYESLRRAAESEGKSLQAYMREQVGTLARRARRKALFDSARESAAESGQGEISRESILADLDAIRGPWPEGSDE</sequence>
<keyword evidence="3" id="KW-1185">Reference proteome</keyword>
<reference evidence="2 3" key="1">
    <citation type="submission" date="2017-02" db="EMBL/GenBank/DDBJ databases">
        <title>Draft genome of Saccharomonospora sp. 154.</title>
        <authorList>
            <person name="Alonso-Carmona G.S."/>
            <person name="De La Haba R."/>
            <person name="Vera-Gargallo B."/>
            <person name="Sandoval-Trujillo A.H."/>
            <person name="Ramirez-Duran N."/>
            <person name="Ventosa A."/>
        </authorList>
    </citation>
    <scope>NUCLEOTIDE SEQUENCE [LARGE SCALE GENOMIC DNA]</scope>
    <source>
        <strain evidence="2 3">LRS4.154</strain>
    </source>
</reference>
<evidence type="ECO:0000313" key="2">
    <source>
        <dbReference type="EMBL" id="OQO93973.1"/>
    </source>
</evidence>
<dbReference type="EMBL" id="MWIH01000003">
    <property type="protein sequence ID" value="OQO93973.1"/>
    <property type="molecule type" value="Genomic_DNA"/>
</dbReference>
<dbReference type="InterPro" id="IPR053853">
    <property type="entry name" value="FitA-like_RHH"/>
</dbReference>
<dbReference type="AlphaFoldDB" id="A0A1V9AA51"/>
<protein>
    <recommendedName>
        <fullName evidence="1">Antitoxin FitA-like ribbon-helix-helix domain-containing protein</fullName>
    </recommendedName>
</protein>
<evidence type="ECO:0000259" key="1">
    <source>
        <dbReference type="Pfam" id="PF22513"/>
    </source>
</evidence>
<accession>A0A1V9AA51</accession>
<gene>
    <name evidence="2" type="ORF">B1813_05545</name>
</gene>